<proteinExistence type="inferred from homology"/>
<accession>A0AA52H965</accession>
<protein>
    <submittedName>
        <fullName evidence="3">OmpW family protein</fullName>
    </submittedName>
</protein>
<dbReference type="GO" id="GO:0055085">
    <property type="term" value="P:transmembrane transport"/>
    <property type="evidence" value="ECO:0007669"/>
    <property type="project" value="TreeGrafter"/>
</dbReference>
<name>A0AA52H965_9PROT</name>
<dbReference type="KEGG" id="tmk:QGN29_00580"/>
<evidence type="ECO:0000313" key="3">
    <source>
        <dbReference type="EMBL" id="WND02856.1"/>
    </source>
</evidence>
<reference evidence="3" key="1">
    <citation type="submission" date="2023-04" db="EMBL/GenBank/DDBJ databases">
        <title>Complete genome sequence of Temperatibacter marinus.</title>
        <authorList>
            <person name="Rong J.-C."/>
            <person name="Yi M.-L."/>
            <person name="Zhao Q."/>
        </authorList>
    </citation>
    <scope>NUCLEOTIDE SEQUENCE</scope>
    <source>
        <strain evidence="3">NBRC 110045</strain>
    </source>
</reference>
<feature type="chain" id="PRO_5041374039" evidence="2">
    <location>
        <begin position="28"/>
        <end position="211"/>
    </location>
</feature>
<keyword evidence="4" id="KW-1185">Reference proteome</keyword>
<feature type="signal peptide" evidence="2">
    <location>
        <begin position="1"/>
        <end position="27"/>
    </location>
</feature>
<evidence type="ECO:0000313" key="4">
    <source>
        <dbReference type="Proteomes" id="UP001268683"/>
    </source>
</evidence>
<dbReference type="GO" id="GO:0019867">
    <property type="term" value="C:outer membrane"/>
    <property type="evidence" value="ECO:0007669"/>
    <property type="project" value="InterPro"/>
</dbReference>
<dbReference type="InterPro" id="IPR005618">
    <property type="entry name" value="OMPW"/>
</dbReference>
<dbReference type="PANTHER" id="PTHR36920">
    <property type="match status" value="1"/>
</dbReference>
<dbReference type="Pfam" id="PF03922">
    <property type="entry name" value="OmpW"/>
    <property type="match status" value="1"/>
</dbReference>
<sequence>MKTLVKTVSALAILTALLPSATLPLYAEEGDWLVRLRTIKVSPDASATTNIGGSAAIDDATTIELDFTYFITNNIAAELILASTKHHPDAVSTALGDVNLGAVRVLPPTLTLQYHFSPEAKFSPYIGAGLNYTTFFDVEANGKVATDISYSDSFGIALQAGFDFKVSDDWFLNLDVKKIWINTDLKINGGAVTADVDINPTVFGIGIGKKF</sequence>
<dbReference type="Gene3D" id="2.40.160.20">
    <property type="match status" value="1"/>
</dbReference>
<comment type="similarity">
    <text evidence="1">Belongs to the OmpW/AlkL family.</text>
</comment>
<dbReference type="AlphaFoldDB" id="A0AA52H965"/>
<gene>
    <name evidence="3" type="ORF">QGN29_00580</name>
</gene>
<evidence type="ECO:0000256" key="2">
    <source>
        <dbReference type="SAM" id="SignalP"/>
    </source>
</evidence>
<dbReference type="EMBL" id="CP123872">
    <property type="protein sequence ID" value="WND02856.1"/>
    <property type="molecule type" value="Genomic_DNA"/>
</dbReference>
<dbReference type="SUPFAM" id="SSF56925">
    <property type="entry name" value="OMPA-like"/>
    <property type="match status" value="1"/>
</dbReference>
<keyword evidence="2" id="KW-0732">Signal</keyword>
<dbReference type="Proteomes" id="UP001268683">
    <property type="component" value="Chromosome"/>
</dbReference>
<dbReference type="InterPro" id="IPR011250">
    <property type="entry name" value="OMP/PagP_B-barrel"/>
</dbReference>
<dbReference type="RefSeq" id="WP_310798695.1">
    <property type="nucleotide sequence ID" value="NZ_CP123872.1"/>
</dbReference>
<dbReference type="PANTHER" id="PTHR36920:SF1">
    <property type="entry name" value="OUTER MEMBRANE PROTEIN W"/>
    <property type="match status" value="1"/>
</dbReference>
<organism evidence="3 4">
    <name type="scientific">Temperatibacter marinus</name>
    <dbReference type="NCBI Taxonomy" id="1456591"/>
    <lineage>
        <taxon>Bacteria</taxon>
        <taxon>Pseudomonadati</taxon>
        <taxon>Pseudomonadota</taxon>
        <taxon>Alphaproteobacteria</taxon>
        <taxon>Kordiimonadales</taxon>
        <taxon>Temperatibacteraceae</taxon>
        <taxon>Temperatibacter</taxon>
    </lineage>
</organism>
<evidence type="ECO:0000256" key="1">
    <source>
        <dbReference type="ARBA" id="ARBA00009330"/>
    </source>
</evidence>